<evidence type="ECO:0000313" key="1">
    <source>
        <dbReference type="EMBL" id="XBH09190.1"/>
    </source>
</evidence>
<dbReference type="AlphaFoldDB" id="A0AAU7CVA2"/>
<dbReference type="EMBL" id="CP121195">
    <property type="protein sequence ID" value="XBH12404.1"/>
    <property type="molecule type" value="Genomic_DNA"/>
</dbReference>
<reference evidence="1" key="1">
    <citation type="submission" date="2023-03" db="EMBL/GenBank/DDBJ databases">
        <title>Edaphobacter sp.</title>
        <authorList>
            <person name="Huber K.J."/>
            <person name="Papendorf J."/>
            <person name="Pilke C."/>
            <person name="Bunk B."/>
            <person name="Sproeer C."/>
            <person name="Pester M."/>
        </authorList>
    </citation>
    <scope>NUCLEOTIDE SEQUENCE</scope>
    <source>
        <strain evidence="1">DSM 109919</strain>
        <strain evidence="2">DSM 109920</strain>
    </source>
</reference>
<sequence>MRYGLGRWQAKGRWAGLLGAGLAVAILGCHEKKQDLSIAGVAPEASALLADKGAAAIATVCTRQSYATAKVGLIAGETGLQEDVFEMRDPVSFTIVPYRLRATVRLEALLRQGAGAAGRPKDQTQCMQDFADHLKTLSDPLVEAARSQKAVDALAFHDAEKEAQQEIETQERMEKSSR</sequence>
<accession>A0AAU7CVA2</accession>
<accession>A0AAU7D402</accession>
<name>A0AAU7CVA2_9BACT</name>
<dbReference type="EMBL" id="CP121194">
    <property type="protein sequence ID" value="XBH09190.1"/>
    <property type="molecule type" value="Genomic_DNA"/>
</dbReference>
<dbReference type="KEGG" id="epl:P4G45_11930"/>
<organism evidence="1">
    <name type="scientific">Edaphobacter paludis</name>
    <dbReference type="NCBI Taxonomy" id="3035702"/>
    <lineage>
        <taxon>Bacteria</taxon>
        <taxon>Pseudomonadati</taxon>
        <taxon>Acidobacteriota</taxon>
        <taxon>Terriglobia</taxon>
        <taxon>Terriglobales</taxon>
        <taxon>Acidobacteriaceae</taxon>
        <taxon>Edaphobacter</taxon>
    </lineage>
</organism>
<evidence type="ECO:0008006" key="3">
    <source>
        <dbReference type="Google" id="ProtNLM"/>
    </source>
</evidence>
<evidence type="ECO:0000313" key="2">
    <source>
        <dbReference type="EMBL" id="XBH12404.1"/>
    </source>
</evidence>
<proteinExistence type="predicted"/>
<dbReference type="PROSITE" id="PS51257">
    <property type="entry name" value="PROKAR_LIPOPROTEIN"/>
    <property type="match status" value="1"/>
</dbReference>
<gene>
    <name evidence="1" type="ORF">P4G45_11930</name>
    <name evidence="2" type="ORF">P8936_11925</name>
</gene>
<protein>
    <recommendedName>
        <fullName evidence="3">Lipoprotein</fullName>
    </recommendedName>
</protein>
<dbReference type="RefSeq" id="WP_348266700.1">
    <property type="nucleotide sequence ID" value="NZ_CP121194.1"/>
</dbReference>